<dbReference type="PROSITE" id="PS51134">
    <property type="entry name" value="ZF_TFIIB"/>
    <property type="match status" value="1"/>
</dbReference>
<accession>A0A382UT20</accession>
<feature type="non-terminal residue" evidence="2">
    <location>
        <position position="42"/>
    </location>
</feature>
<dbReference type="AlphaFoldDB" id="A0A382UT20"/>
<evidence type="ECO:0000259" key="1">
    <source>
        <dbReference type="PROSITE" id="PS51134"/>
    </source>
</evidence>
<gene>
    <name evidence="2" type="ORF">METZ01_LOCUS390204</name>
</gene>
<proteinExistence type="predicted"/>
<reference evidence="2" key="1">
    <citation type="submission" date="2018-05" db="EMBL/GenBank/DDBJ databases">
        <authorList>
            <person name="Lanie J.A."/>
            <person name="Ng W.-L."/>
            <person name="Kazmierczak K.M."/>
            <person name="Andrzejewski T.M."/>
            <person name="Davidsen T.M."/>
            <person name="Wayne K.J."/>
            <person name="Tettelin H."/>
            <person name="Glass J.I."/>
            <person name="Rusch D."/>
            <person name="Podicherti R."/>
            <person name="Tsui H.-C.T."/>
            <person name="Winkler M.E."/>
        </authorList>
    </citation>
    <scope>NUCLEOTIDE SEQUENCE</scope>
</reference>
<protein>
    <recommendedName>
        <fullName evidence="1">TFIIB-type domain-containing protein</fullName>
    </recommendedName>
</protein>
<dbReference type="EMBL" id="UINC01146555">
    <property type="protein sequence ID" value="SVD37350.1"/>
    <property type="molecule type" value="Genomic_DNA"/>
</dbReference>
<evidence type="ECO:0000313" key="2">
    <source>
        <dbReference type="EMBL" id="SVD37350.1"/>
    </source>
</evidence>
<dbReference type="Pfam" id="PF08271">
    <property type="entry name" value="Zn_Ribbon_TF"/>
    <property type="match status" value="1"/>
</dbReference>
<dbReference type="InterPro" id="IPR013137">
    <property type="entry name" value="Znf_TFIIB"/>
</dbReference>
<feature type="domain" description="TFIIB-type" evidence="1">
    <location>
        <begin position="7"/>
        <end position="38"/>
    </location>
</feature>
<name>A0A382UT20_9ZZZZ</name>
<dbReference type="SUPFAM" id="SSF57783">
    <property type="entry name" value="Zinc beta-ribbon"/>
    <property type="match status" value="1"/>
</dbReference>
<dbReference type="Gene3D" id="2.20.25.10">
    <property type="match status" value="1"/>
</dbReference>
<organism evidence="2">
    <name type="scientific">marine metagenome</name>
    <dbReference type="NCBI Taxonomy" id="408172"/>
    <lineage>
        <taxon>unclassified sequences</taxon>
        <taxon>metagenomes</taxon>
        <taxon>ecological metagenomes</taxon>
    </lineage>
</organism>
<sequence length="42" mass="4742">MDNIPISKQRCPSCSKTKMVLDEDKGELFCSFCGYVTPEQIV</sequence>